<dbReference type="AlphaFoldDB" id="A0A2Z4Y8Z7"/>
<organism evidence="3 4">
    <name type="scientific">Sumerlaea chitinivorans</name>
    <dbReference type="NCBI Taxonomy" id="2250252"/>
    <lineage>
        <taxon>Bacteria</taxon>
        <taxon>Candidatus Sumerlaeota</taxon>
        <taxon>Candidatus Sumerlaeia</taxon>
        <taxon>Candidatus Sumerlaeales</taxon>
        <taxon>Candidatus Sumerlaeaceae</taxon>
        <taxon>Candidatus Sumerlaea</taxon>
    </lineage>
</organism>
<feature type="domain" description="GFO/IDH/MocA-like oxidoreductase" evidence="2">
    <location>
        <begin position="157"/>
        <end position="256"/>
    </location>
</feature>
<dbReference type="Gene3D" id="3.30.360.10">
    <property type="entry name" value="Dihydrodipicolinate Reductase, domain 2"/>
    <property type="match status" value="1"/>
</dbReference>
<dbReference type="Gene3D" id="3.40.50.720">
    <property type="entry name" value="NAD(P)-binding Rossmann-like Domain"/>
    <property type="match status" value="1"/>
</dbReference>
<dbReference type="InterPro" id="IPR000683">
    <property type="entry name" value="Gfo/Idh/MocA-like_OxRdtase_N"/>
</dbReference>
<dbReference type="Proteomes" id="UP000262583">
    <property type="component" value="Chromosome"/>
</dbReference>
<gene>
    <name evidence="3" type="ORF">BRCON_2597</name>
</gene>
<dbReference type="SUPFAM" id="SSF51735">
    <property type="entry name" value="NAD(P)-binding Rossmann-fold domains"/>
    <property type="match status" value="1"/>
</dbReference>
<reference evidence="3 4" key="1">
    <citation type="submission" date="2018-05" db="EMBL/GenBank/DDBJ databases">
        <title>A metagenomic window into the 2 km-deep terrestrial subsurface aquifer revealed taxonomically and functionally diverse microbial community comprising novel uncultured bacterial lineages.</title>
        <authorList>
            <person name="Kadnikov V.V."/>
            <person name="Mardanov A.V."/>
            <person name="Beletsky A.V."/>
            <person name="Banks D."/>
            <person name="Pimenov N.V."/>
            <person name="Frank Y.A."/>
            <person name="Karnachuk O.V."/>
            <person name="Ravin N.V."/>
        </authorList>
    </citation>
    <scope>NUCLEOTIDE SEQUENCE [LARGE SCALE GENOMIC DNA]</scope>
    <source>
        <strain evidence="3">BY</strain>
    </source>
</reference>
<evidence type="ECO:0000259" key="1">
    <source>
        <dbReference type="Pfam" id="PF01408"/>
    </source>
</evidence>
<dbReference type="PANTHER" id="PTHR43593:SF1">
    <property type="entry name" value="INOSITOL 2-DEHYDROGENASE"/>
    <property type="match status" value="1"/>
</dbReference>
<proteinExistence type="predicted"/>
<dbReference type="EMBL" id="CP030759">
    <property type="protein sequence ID" value="AXA37339.1"/>
    <property type="molecule type" value="Genomic_DNA"/>
</dbReference>
<accession>A0A2Z4Y8Z7</accession>
<sequence length="362" mass="39957">MKRHRIAVIGCGDMGSAHVRGFARLPNCEVVATVDPDPTALSRYGVTWEGTTVPPHFTDTGEMLRAVQPDACVVAVPDILHRPVTEQVLAAGCHVFLEKPIATTLEDCDAILAAAEGAGKILQIGLVYRYATLYRRMAEIAQSAGAPVSFMWCKELRQPFPQKPWFYSQQATGGTIVEKDCHHFDIFNWLIQSEPVCVVASGGQHVWKSGSVIRCDYCPDPPREIEHIDTVDHAMVIVEYANGARACLLLCIYLQPRNVMPEGLEIGAICMNGKQICAYADSRLGHGGAGEPWQIEEIDPVSDSEGLGHIGCQRQRREFLECLETGRRPFADGEVGRRSLIIALAAERSIQEQRPIKIEELR</sequence>
<dbReference type="KEGG" id="schv:BRCON_2597"/>
<dbReference type="InterPro" id="IPR050424">
    <property type="entry name" value="Gfo-Idh-MocA_inositol_DH"/>
</dbReference>
<dbReference type="SUPFAM" id="SSF55347">
    <property type="entry name" value="Glyceraldehyde-3-phosphate dehydrogenase-like, C-terminal domain"/>
    <property type="match status" value="1"/>
</dbReference>
<name>A0A2Z4Y8Z7_SUMC1</name>
<protein>
    <submittedName>
        <fullName evidence="3">Oxidoreductase, Gfo/Idh/MocA family</fullName>
    </submittedName>
</protein>
<dbReference type="Pfam" id="PF22725">
    <property type="entry name" value="GFO_IDH_MocA_C3"/>
    <property type="match status" value="1"/>
</dbReference>
<evidence type="ECO:0000259" key="2">
    <source>
        <dbReference type="Pfam" id="PF22725"/>
    </source>
</evidence>
<dbReference type="GO" id="GO:0000166">
    <property type="term" value="F:nucleotide binding"/>
    <property type="evidence" value="ECO:0007669"/>
    <property type="project" value="InterPro"/>
</dbReference>
<dbReference type="Pfam" id="PF01408">
    <property type="entry name" value="GFO_IDH_MocA"/>
    <property type="match status" value="1"/>
</dbReference>
<evidence type="ECO:0000313" key="3">
    <source>
        <dbReference type="EMBL" id="AXA37339.1"/>
    </source>
</evidence>
<dbReference type="InterPro" id="IPR036291">
    <property type="entry name" value="NAD(P)-bd_dom_sf"/>
</dbReference>
<dbReference type="InterPro" id="IPR055170">
    <property type="entry name" value="GFO_IDH_MocA-like_dom"/>
</dbReference>
<feature type="domain" description="Gfo/Idh/MocA-like oxidoreductase N-terminal" evidence="1">
    <location>
        <begin position="5"/>
        <end position="125"/>
    </location>
</feature>
<evidence type="ECO:0000313" key="4">
    <source>
        <dbReference type="Proteomes" id="UP000262583"/>
    </source>
</evidence>
<dbReference type="PANTHER" id="PTHR43593">
    <property type="match status" value="1"/>
</dbReference>